<feature type="compositionally biased region" description="Acidic residues" evidence="1">
    <location>
        <begin position="40"/>
        <end position="51"/>
    </location>
</feature>
<feature type="domain" description="Transposase MuDR plant" evidence="2">
    <location>
        <begin position="109"/>
        <end position="169"/>
    </location>
</feature>
<dbReference type="Pfam" id="PF03108">
    <property type="entry name" value="DBD_Tnp_Mut"/>
    <property type="match status" value="1"/>
</dbReference>
<keyword evidence="4" id="KW-1185">Reference proteome</keyword>
<sequence length="174" mass="19178">MQDVGGSSSSSNHVEFGQGISINEGVRMLAPPDVPHFEDNSDNGGDDDEFILETQPPIGEQVLGLPSIARPLGSVAEEAAHYSTIDSEATRSASVEDGPSSYPISSELELEIGLKFANREIAMLAMKNYNIRRSSEFKVVESDRARYVCKCRQFGGQCQWMIRVAKTKSSRFWE</sequence>
<feature type="non-terminal residue" evidence="3">
    <location>
        <position position="174"/>
    </location>
</feature>
<evidence type="ECO:0000313" key="4">
    <source>
        <dbReference type="Proteomes" id="UP001341840"/>
    </source>
</evidence>
<protein>
    <recommendedName>
        <fullName evidence="2">Transposase MuDR plant domain-containing protein</fullName>
    </recommendedName>
</protein>
<evidence type="ECO:0000259" key="2">
    <source>
        <dbReference type="Pfam" id="PF03108"/>
    </source>
</evidence>
<comment type="caution">
    <text evidence="3">The sequence shown here is derived from an EMBL/GenBank/DDBJ whole genome shotgun (WGS) entry which is preliminary data.</text>
</comment>
<name>A0ABU6QR30_9FABA</name>
<dbReference type="InterPro" id="IPR004332">
    <property type="entry name" value="Transposase_MuDR"/>
</dbReference>
<accession>A0ABU6QR30</accession>
<organism evidence="3 4">
    <name type="scientific">Stylosanthes scabra</name>
    <dbReference type="NCBI Taxonomy" id="79078"/>
    <lineage>
        <taxon>Eukaryota</taxon>
        <taxon>Viridiplantae</taxon>
        <taxon>Streptophyta</taxon>
        <taxon>Embryophyta</taxon>
        <taxon>Tracheophyta</taxon>
        <taxon>Spermatophyta</taxon>
        <taxon>Magnoliopsida</taxon>
        <taxon>eudicotyledons</taxon>
        <taxon>Gunneridae</taxon>
        <taxon>Pentapetalae</taxon>
        <taxon>rosids</taxon>
        <taxon>fabids</taxon>
        <taxon>Fabales</taxon>
        <taxon>Fabaceae</taxon>
        <taxon>Papilionoideae</taxon>
        <taxon>50 kb inversion clade</taxon>
        <taxon>dalbergioids sensu lato</taxon>
        <taxon>Dalbergieae</taxon>
        <taxon>Pterocarpus clade</taxon>
        <taxon>Stylosanthes</taxon>
    </lineage>
</organism>
<evidence type="ECO:0000256" key="1">
    <source>
        <dbReference type="SAM" id="MobiDB-lite"/>
    </source>
</evidence>
<evidence type="ECO:0000313" key="3">
    <source>
        <dbReference type="EMBL" id="MED6114028.1"/>
    </source>
</evidence>
<gene>
    <name evidence="3" type="ORF">PIB30_076355</name>
</gene>
<reference evidence="3 4" key="1">
    <citation type="journal article" date="2023" name="Plants (Basel)">
        <title>Bridging the Gap: Combining Genomics and Transcriptomics Approaches to Understand Stylosanthes scabra, an Orphan Legume from the Brazilian Caatinga.</title>
        <authorList>
            <person name="Ferreira-Neto J.R.C."/>
            <person name="da Silva M.D."/>
            <person name="Binneck E."/>
            <person name="de Melo N.F."/>
            <person name="da Silva R.H."/>
            <person name="de Melo A.L.T.M."/>
            <person name="Pandolfi V."/>
            <person name="Bustamante F.O."/>
            <person name="Brasileiro-Vidal A.C."/>
            <person name="Benko-Iseppon A.M."/>
        </authorList>
    </citation>
    <scope>NUCLEOTIDE SEQUENCE [LARGE SCALE GENOMIC DNA]</scope>
    <source>
        <tissue evidence="3">Leaves</tissue>
    </source>
</reference>
<dbReference type="EMBL" id="JASCZI010000998">
    <property type="protein sequence ID" value="MED6114028.1"/>
    <property type="molecule type" value="Genomic_DNA"/>
</dbReference>
<feature type="region of interest" description="Disordered" evidence="1">
    <location>
        <begin position="24"/>
        <end position="51"/>
    </location>
</feature>
<dbReference type="Proteomes" id="UP001341840">
    <property type="component" value="Unassembled WGS sequence"/>
</dbReference>
<proteinExistence type="predicted"/>